<evidence type="ECO:0000313" key="1">
    <source>
        <dbReference type="EMBL" id="CAD8113589.1"/>
    </source>
</evidence>
<dbReference type="Proteomes" id="UP000692954">
    <property type="component" value="Unassembled WGS sequence"/>
</dbReference>
<reference evidence="1" key="1">
    <citation type="submission" date="2021-01" db="EMBL/GenBank/DDBJ databases">
        <authorList>
            <consortium name="Genoscope - CEA"/>
            <person name="William W."/>
        </authorList>
    </citation>
    <scope>NUCLEOTIDE SEQUENCE</scope>
</reference>
<comment type="caution">
    <text evidence="1">The sequence shown here is derived from an EMBL/GenBank/DDBJ whole genome shotgun (WGS) entry which is preliminary data.</text>
</comment>
<protein>
    <submittedName>
        <fullName evidence="1">Uncharacterized protein</fullName>
    </submittedName>
</protein>
<keyword evidence="2" id="KW-1185">Reference proteome</keyword>
<sequence>MISFLKFQKSLNSNIEHFSEYKIIKAQILINLTQVEKLISTENSKIEKDFKTKVHQVRNIIQFKYMFIQLIKLSQMPNKNKDFKNKLLKNQIEI</sequence>
<evidence type="ECO:0000313" key="2">
    <source>
        <dbReference type="Proteomes" id="UP000692954"/>
    </source>
</evidence>
<name>A0A8S1QCN3_9CILI</name>
<dbReference type="AlphaFoldDB" id="A0A8S1QCN3"/>
<proteinExistence type="predicted"/>
<accession>A0A8S1QCN3</accession>
<gene>
    <name evidence="1" type="ORF">PSON_ATCC_30995.1.T1030209</name>
</gene>
<organism evidence="1 2">
    <name type="scientific">Paramecium sonneborni</name>
    <dbReference type="NCBI Taxonomy" id="65129"/>
    <lineage>
        <taxon>Eukaryota</taxon>
        <taxon>Sar</taxon>
        <taxon>Alveolata</taxon>
        <taxon>Ciliophora</taxon>
        <taxon>Intramacronucleata</taxon>
        <taxon>Oligohymenophorea</taxon>
        <taxon>Peniculida</taxon>
        <taxon>Parameciidae</taxon>
        <taxon>Paramecium</taxon>
    </lineage>
</organism>
<dbReference type="EMBL" id="CAJJDN010000103">
    <property type="protein sequence ID" value="CAD8113589.1"/>
    <property type="molecule type" value="Genomic_DNA"/>
</dbReference>